<keyword evidence="1" id="KW-0472">Membrane</keyword>
<sequence length="266" mass="29688">MQPSLTPGDDASGSWYELGRLYAAAGEDTRKATSGGFVVAFVVAAQVLLSAPLFGTSWAGPFAALIPLTAGLLFGGGSLWWRRAKFSKRREALRRKLAMLGEDANRPTARGLGAYYDTQLILLRCEYELLRSRRTKRTLLQARLLETSFGFTPEDGFECGPLNVAPDTPKMKALRERWEVRLSAKRTLPEASPPSLGLEEDVNYRVFPREMTVSTELAVRGAYLRISCHLLRESYGEKPETASGEIRRRARRDLEEYAAITGRRAR</sequence>
<feature type="transmembrane region" description="Helical" evidence="1">
    <location>
        <begin position="61"/>
        <end position="81"/>
    </location>
</feature>
<reference evidence="2" key="1">
    <citation type="submission" date="2020-02" db="EMBL/GenBank/DDBJ databases">
        <authorList>
            <person name="Meier V. D."/>
        </authorList>
    </citation>
    <scope>NUCLEOTIDE SEQUENCE</scope>
    <source>
        <strain evidence="2">AVDCRST_MAG28</strain>
    </source>
</reference>
<dbReference type="EMBL" id="CADCVE010000060">
    <property type="protein sequence ID" value="CAA9457702.1"/>
    <property type="molecule type" value="Genomic_DNA"/>
</dbReference>
<organism evidence="2">
    <name type="scientific">uncultured Rubrobacteraceae bacterium</name>
    <dbReference type="NCBI Taxonomy" id="349277"/>
    <lineage>
        <taxon>Bacteria</taxon>
        <taxon>Bacillati</taxon>
        <taxon>Actinomycetota</taxon>
        <taxon>Rubrobacteria</taxon>
        <taxon>Rubrobacterales</taxon>
        <taxon>Rubrobacteraceae</taxon>
        <taxon>environmental samples</taxon>
    </lineage>
</organism>
<keyword evidence="1" id="KW-1133">Transmembrane helix</keyword>
<evidence type="ECO:0000256" key="1">
    <source>
        <dbReference type="SAM" id="Phobius"/>
    </source>
</evidence>
<gene>
    <name evidence="2" type="ORF">AVDCRST_MAG28-2760</name>
</gene>
<evidence type="ECO:0000313" key="2">
    <source>
        <dbReference type="EMBL" id="CAA9457702.1"/>
    </source>
</evidence>
<name>A0A6J4QWU9_9ACTN</name>
<feature type="transmembrane region" description="Helical" evidence="1">
    <location>
        <begin position="37"/>
        <end position="55"/>
    </location>
</feature>
<proteinExistence type="predicted"/>
<dbReference type="AlphaFoldDB" id="A0A6J4QWU9"/>
<accession>A0A6J4QWU9</accession>
<protein>
    <submittedName>
        <fullName evidence="2">Uncharacterized protein</fullName>
    </submittedName>
</protein>
<keyword evidence="1" id="KW-0812">Transmembrane</keyword>